<dbReference type="Proteomes" id="UP000451471">
    <property type="component" value="Unassembled WGS sequence"/>
</dbReference>
<dbReference type="RefSeq" id="WP_158206237.1">
    <property type="nucleotide sequence ID" value="NZ_WSZK01000036.1"/>
</dbReference>
<evidence type="ECO:0000313" key="2">
    <source>
        <dbReference type="EMBL" id="MWG36586.1"/>
    </source>
</evidence>
<dbReference type="AlphaFoldDB" id="A0A6B0GNT5"/>
<keyword evidence="3" id="KW-1185">Reference proteome</keyword>
<evidence type="ECO:0000313" key="3">
    <source>
        <dbReference type="Proteomes" id="UP000451471"/>
    </source>
</evidence>
<feature type="compositionally biased region" description="Gly residues" evidence="1">
    <location>
        <begin position="123"/>
        <end position="136"/>
    </location>
</feature>
<gene>
    <name evidence="2" type="ORF">GQS65_19185</name>
</gene>
<feature type="region of interest" description="Disordered" evidence="1">
    <location>
        <begin position="119"/>
        <end position="156"/>
    </location>
</feature>
<accession>A0A6B0GNT5</accession>
<dbReference type="EMBL" id="WSZK01000036">
    <property type="protein sequence ID" value="MWG36586.1"/>
    <property type="molecule type" value="Genomic_DNA"/>
</dbReference>
<sequence length="156" mass="15928">MTIQKIQLRGSPLTDVGGVEVFGNVAEDAQASQSVPERKVDSNYTWGTRVGPDPKTLTIEAWCDDATQSALVALTERAEPVSVVGATLSLPSAAVTSVAPSTTGKTPGSWNTTIDITEIQQGGLSGRGFGDSGGSSAGRAPDGRPSAGASQPFQPL</sequence>
<protein>
    <submittedName>
        <fullName evidence="2">Uncharacterized protein</fullName>
    </submittedName>
</protein>
<evidence type="ECO:0000256" key="1">
    <source>
        <dbReference type="SAM" id="MobiDB-lite"/>
    </source>
</evidence>
<proteinExistence type="predicted"/>
<comment type="caution">
    <text evidence="2">The sequence shown here is derived from an EMBL/GenBank/DDBJ whole genome shotgun (WGS) entry which is preliminary data.</text>
</comment>
<organism evidence="2 3">
    <name type="scientific">Halomarina oriensis</name>
    <dbReference type="NCBI Taxonomy" id="671145"/>
    <lineage>
        <taxon>Archaea</taxon>
        <taxon>Methanobacteriati</taxon>
        <taxon>Methanobacteriota</taxon>
        <taxon>Stenosarchaea group</taxon>
        <taxon>Halobacteria</taxon>
        <taxon>Halobacteriales</taxon>
        <taxon>Natronomonadaceae</taxon>
        <taxon>Halomarina</taxon>
    </lineage>
</organism>
<reference evidence="2 3" key="1">
    <citation type="submission" date="2019-12" db="EMBL/GenBank/DDBJ databases">
        <title>Halocatena pleomorpha gen. nov. sp. nov., an extremely halophilic archaeon of family Halobacteriaceae isolated from saltpan soil.</title>
        <authorList>
            <person name="Pal Y."/>
            <person name="Verma A."/>
            <person name="Krishnamurthi S."/>
            <person name="Kumar P."/>
        </authorList>
    </citation>
    <scope>NUCLEOTIDE SEQUENCE [LARGE SCALE GENOMIC DNA]</scope>
    <source>
        <strain evidence="2 3">JCM 16495</strain>
    </source>
</reference>
<name>A0A6B0GNT5_9EURY</name>